<name>A0ABN1XZC1_9ACTN</name>
<keyword evidence="2" id="KW-1185">Reference proteome</keyword>
<comment type="caution">
    <text evidence="1">The sequence shown here is derived from an EMBL/GenBank/DDBJ whole genome shotgun (WGS) entry which is preliminary data.</text>
</comment>
<reference evidence="1 2" key="1">
    <citation type="journal article" date="2019" name="Int. J. Syst. Evol. Microbiol.">
        <title>The Global Catalogue of Microorganisms (GCM) 10K type strain sequencing project: providing services to taxonomists for standard genome sequencing and annotation.</title>
        <authorList>
            <consortium name="The Broad Institute Genomics Platform"/>
            <consortium name="The Broad Institute Genome Sequencing Center for Infectious Disease"/>
            <person name="Wu L."/>
            <person name="Ma J."/>
        </authorList>
    </citation>
    <scope>NUCLEOTIDE SEQUENCE [LARGE SCALE GENOMIC DNA]</scope>
    <source>
        <strain evidence="1 2">JCM 12393</strain>
    </source>
</reference>
<accession>A0ABN1XZC1</accession>
<organism evidence="1 2">
    <name type="scientific">Kitasatospora putterlickiae</name>
    <dbReference type="NCBI Taxonomy" id="221725"/>
    <lineage>
        <taxon>Bacteria</taxon>
        <taxon>Bacillati</taxon>
        <taxon>Actinomycetota</taxon>
        <taxon>Actinomycetes</taxon>
        <taxon>Kitasatosporales</taxon>
        <taxon>Streptomycetaceae</taxon>
        <taxon>Kitasatospora</taxon>
    </lineage>
</organism>
<protein>
    <submittedName>
        <fullName evidence="1">Uncharacterized protein</fullName>
    </submittedName>
</protein>
<sequence length="99" mass="10438">MPFEDVDPWGSARAAWAGGSGVIDEFVEIRLIEQADGRRQQPGRRNGVVGGSVANRAGASAKGLDVLAHQILGIRLDVVPTERPGRAENGGDHPKIGET</sequence>
<evidence type="ECO:0000313" key="1">
    <source>
        <dbReference type="EMBL" id="GAA1393697.1"/>
    </source>
</evidence>
<evidence type="ECO:0000313" key="2">
    <source>
        <dbReference type="Proteomes" id="UP001499863"/>
    </source>
</evidence>
<dbReference type="EMBL" id="BAAAKJ010000137">
    <property type="protein sequence ID" value="GAA1393697.1"/>
    <property type="molecule type" value="Genomic_DNA"/>
</dbReference>
<gene>
    <name evidence="1" type="ORF">GCM10009639_27070</name>
</gene>
<dbReference type="Proteomes" id="UP001499863">
    <property type="component" value="Unassembled WGS sequence"/>
</dbReference>
<proteinExistence type="predicted"/>